<dbReference type="Proteomes" id="UP000198290">
    <property type="component" value="Chromosome"/>
</dbReference>
<keyword evidence="3" id="KW-0645">Protease</keyword>
<dbReference type="InterPro" id="IPR011765">
    <property type="entry name" value="Pept_M16_N"/>
</dbReference>
<evidence type="ECO:0000256" key="5">
    <source>
        <dbReference type="ARBA" id="ARBA00022801"/>
    </source>
</evidence>
<dbReference type="STRING" id="332411.VI06_08620"/>
<feature type="chain" id="PRO_5018120124" evidence="9">
    <location>
        <begin position="24"/>
        <end position="454"/>
    </location>
</feature>
<dbReference type="OrthoDB" id="9811314at2"/>
<dbReference type="PANTHER" id="PTHR43690">
    <property type="entry name" value="NARDILYSIN"/>
    <property type="match status" value="1"/>
</dbReference>
<feature type="domain" description="Peptidase M16 C-terminal" evidence="11">
    <location>
        <begin position="192"/>
        <end position="371"/>
    </location>
</feature>
<dbReference type="RefSeq" id="WP_089082798.1">
    <property type="nucleotide sequence ID" value="NZ_AP018823.1"/>
</dbReference>
<name>A0A3G9GMP6_9NEIS</name>
<evidence type="ECO:0000256" key="2">
    <source>
        <dbReference type="ARBA" id="ARBA00007261"/>
    </source>
</evidence>
<evidence type="ECO:0000256" key="3">
    <source>
        <dbReference type="ARBA" id="ARBA00022670"/>
    </source>
</evidence>
<keyword evidence="6" id="KW-0862">Zinc</keyword>
<dbReference type="EMBL" id="AP018823">
    <property type="protein sequence ID" value="BBF87933.1"/>
    <property type="molecule type" value="Genomic_DNA"/>
</dbReference>
<keyword evidence="4" id="KW-0479">Metal-binding</keyword>
<dbReference type="InterPro" id="IPR001431">
    <property type="entry name" value="Pept_M16_Zn_BS"/>
</dbReference>
<organism evidence="12 13">
    <name type="scientific">Aquitalea magnusonii</name>
    <dbReference type="NCBI Taxonomy" id="332411"/>
    <lineage>
        <taxon>Bacteria</taxon>
        <taxon>Pseudomonadati</taxon>
        <taxon>Pseudomonadota</taxon>
        <taxon>Betaproteobacteria</taxon>
        <taxon>Neisseriales</taxon>
        <taxon>Chromobacteriaceae</taxon>
        <taxon>Aquitalea</taxon>
    </lineage>
</organism>
<keyword evidence="7" id="KW-0482">Metalloprotease</keyword>
<evidence type="ECO:0000256" key="9">
    <source>
        <dbReference type="SAM" id="SignalP"/>
    </source>
</evidence>
<gene>
    <name evidence="12" type="ORF">DLM_4368</name>
</gene>
<dbReference type="InterPro" id="IPR050626">
    <property type="entry name" value="Peptidase_M16"/>
</dbReference>
<dbReference type="SUPFAM" id="SSF63411">
    <property type="entry name" value="LuxS/MPP-like metallohydrolase"/>
    <property type="match status" value="2"/>
</dbReference>
<dbReference type="GO" id="GO:0006508">
    <property type="term" value="P:proteolysis"/>
    <property type="evidence" value="ECO:0007669"/>
    <property type="project" value="UniProtKB-KW"/>
</dbReference>
<dbReference type="GO" id="GO:0004222">
    <property type="term" value="F:metalloendopeptidase activity"/>
    <property type="evidence" value="ECO:0007669"/>
    <property type="project" value="InterPro"/>
</dbReference>
<evidence type="ECO:0000259" key="11">
    <source>
        <dbReference type="Pfam" id="PF05193"/>
    </source>
</evidence>
<evidence type="ECO:0000256" key="8">
    <source>
        <dbReference type="RuleBase" id="RU004447"/>
    </source>
</evidence>
<reference evidence="13" key="1">
    <citation type="journal article" date="2017" name="Biotechnol. Biofuels">
        <title>Evaluation of environmental bacterial communities as a factor affecting the growth of duckweed Lemna minor.</title>
        <authorList>
            <person name="Ishizawa H."/>
            <person name="Kuroda M."/>
            <person name="Morikawa M."/>
            <person name="Ike M."/>
        </authorList>
    </citation>
    <scope>NUCLEOTIDE SEQUENCE [LARGE SCALE GENOMIC DNA]</scope>
    <source>
        <strain evidence="13">H3</strain>
    </source>
</reference>
<dbReference type="PROSITE" id="PS00143">
    <property type="entry name" value="INSULINASE"/>
    <property type="match status" value="1"/>
</dbReference>
<dbReference type="InterPro" id="IPR011249">
    <property type="entry name" value="Metalloenz_LuxS/M16"/>
</dbReference>
<dbReference type="GO" id="GO:0046872">
    <property type="term" value="F:metal ion binding"/>
    <property type="evidence" value="ECO:0007669"/>
    <property type="project" value="UniProtKB-KW"/>
</dbReference>
<dbReference type="AlphaFoldDB" id="A0A3G9GMP6"/>
<keyword evidence="13" id="KW-1185">Reference proteome</keyword>
<dbReference type="Pfam" id="PF05193">
    <property type="entry name" value="Peptidase_M16_C"/>
    <property type="match status" value="1"/>
</dbReference>
<keyword evidence="5" id="KW-0378">Hydrolase</keyword>
<reference evidence="12 13" key="2">
    <citation type="journal article" date="2017" name="Genome Announc.">
        <title>Draft genome sequence of Aquitalea magnusonii strain H3, a plant growth-promoting bacterium of duckweed Lemna minor.</title>
        <authorList>
            <person name="Ishizawa H."/>
            <person name="Kuroda M."/>
            <person name="Ike M."/>
        </authorList>
    </citation>
    <scope>NUCLEOTIDE SEQUENCE [LARGE SCALE GENOMIC DNA]</scope>
    <source>
        <strain evidence="12 13">H3</strain>
    </source>
</reference>
<evidence type="ECO:0000256" key="1">
    <source>
        <dbReference type="ARBA" id="ARBA00001947"/>
    </source>
</evidence>
<dbReference type="PANTHER" id="PTHR43690:SF17">
    <property type="entry name" value="PROTEIN YHJJ"/>
    <property type="match status" value="1"/>
</dbReference>
<evidence type="ECO:0000256" key="4">
    <source>
        <dbReference type="ARBA" id="ARBA00022723"/>
    </source>
</evidence>
<dbReference type="Pfam" id="PF00675">
    <property type="entry name" value="Peptidase_M16"/>
    <property type="match status" value="1"/>
</dbReference>
<dbReference type="KEGG" id="amah:DLM_4368"/>
<dbReference type="Gene3D" id="3.30.830.10">
    <property type="entry name" value="Metalloenzyme, LuxS/M16 peptidase-like"/>
    <property type="match status" value="2"/>
</dbReference>
<reference evidence="13" key="3">
    <citation type="journal article" date="2017" name="Plant Physiol. Biochem.">
        <title>Differential oxidative and antioxidative response of duckweed Lemna minor toward plant growth promoting/inhibiting bacteria.</title>
        <authorList>
            <person name="Ishizawa H."/>
            <person name="Kuroda M."/>
            <person name="Morikawa M."/>
            <person name="Ike M."/>
        </authorList>
    </citation>
    <scope>NUCLEOTIDE SEQUENCE [LARGE SCALE GENOMIC DNA]</scope>
    <source>
        <strain evidence="13">H3</strain>
    </source>
</reference>
<keyword evidence="9" id="KW-0732">Signal</keyword>
<comment type="similarity">
    <text evidence="2 8">Belongs to the peptidase M16 family.</text>
</comment>
<sequence>MMMKAKSGLIGAMLMLLAGMLNAAPVETTLSNGLKVVVVRDTRSPVVVSQLWYRVGSVDEVNGHTGLSHLLEHMMFKGTRSVPDGEYSRRIAQAGGKENAFTSRDYTVYFAQLTAERLPLVLALEADRMTALQIDEQSFRRELEVVKEERRMRTDDQPMGILQEALYANAFVANPVRNPVIGWMNDLEHARAEDLRQWYRQWYAPNNATLVVVGDVEPAWVFELARRHFGTLPAHALPQRNPQLEPPQRGMKRIALSAPSQLNYLTMAWHVPRLGSISDAQPYAYALLEAVLSGDAAARLPRNMLRGGVQAQDVSADYDMMGRGAALFTITASQARSRQPDALEAAIRQQLQQIVQHGVSEQELERVRLQLDADQVYQRDSMFAQAMQIGSLESLGFSWRDHEQIRQRLRQVSAEQVRQAAAALQDAQLTVLTLRGMGGQPAATSSLKGDGLVR</sequence>
<evidence type="ECO:0000259" key="10">
    <source>
        <dbReference type="Pfam" id="PF00675"/>
    </source>
</evidence>
<evidence type="ECO:0000313" key="13">
    <source>
        <dbReference type="Proteomes" id="UP000198290"/>
    </source>
</evidence>
<evidence type="ECO:0000256" key="6">
    <source>
        <dbReference type="ARBA" id="ARBA00022833"/>
    </source>
</evidence>
<comment type="cofactor">
    <cofactor evidence="1">
        <name>Zn(2+)</name>
        <dbReference type="ChEBI" id="CHEBI:29105"/>
    </cofactor>
</comment>
<accession>A0A3G9GMP6</accession>
<dbReference type="InterPro" id="IPR007863">
    <property type="entry name" value="Peptidase_M16_C"/>
</dbReference>
<feature type="signal peptide" evidence="9">
    <location>
        <begin position="1"/>
        <end position="23"/>
    </location>
</feature>
<protein>
    <submittedName>
        <fullName evidence="12">M16 family peptidase</fullName>
    </submittedName>
</protein>
<proteinExistence type="inferred from homology"/>
<feature type="domain" description="Peptidase M16 N-terminal" evidence="10">
    <location>
        <begin position="36"/>
        <end position="181"/>
    </location>
</feature>
<evidence type="ECO:0000256" key="7">
    <source>
        <dbReference type="ARBA" id="ARBA00023049"/>
    </source>
</evidence>
<evidence type="ECO:0000313" key="12">
    <source>
        <dbReference type="EMBL" id="BBF87933.1"/>
    </source>
</evidence>